<evidence type="ECO:0000256" key="6">
    <source>
        <dbReference type="SAM" id="MobiDB-lite"/>
    </source>
</evidence>
<feature type="transmembrane region" description="Helical" evidence="7">
    <location>
        <begin position="292"/>
        <end position="313"/>
    </location>
</feature>
<evidence type="ECO:0000256" key="2">
    <source>
        <dbReference type="ARBA" id="ARBA00022475"/>
    </source>
</evidence>
<keyword evidence="2" id="KW-1003">Cell membrane</keyword>
<dbReference type="PANTHER" id="PTHR30213">
    <property type="entry name" value="INNER MEMBRANE PROTEIN YHJD"/>
    <property type="match status" value="1"/>
</dbReference>
<feature type="compositionally biased region" description="Low complexity" evidence="6">
    <location>
        <begin position="27"/>
        <end position="40"/>
    </location>
</feature>
<dbReference type="EMBL" id="JAVREU010000001">
    <property type="protein sequence ID" value="MDT0386269.1"/>
    <property type="molecule type" value="Genomic_DNA"/>
</dbReference>
<feature type="transmembrane region" description="Helical" evidence="7">
    <location>
        <begin position="153"/>
        <end position="173"/>
    </location>
</feature>
<dbReference type="PANTHER" id="PTHR30213:SF1">
    <property type="entry name" value="INNER MEMBRANE PROTEIN YHJD"/>
    <property type="match status" value="1"/>
</dbReference>
<gene>
    <name evidence="8" type="ORF">RM641_02425</name>
</gene>
<feature type="transmembrane region" description="Helical" evidence="7">
    <location>
        <begin position="247"/>
        <end position="272"/>
    </location>
</feature>
<feature type="transmembrane region" description="Helical" evidence="7">
    <location>
        <begin position="94"/>
        <end position="113"/>
    </location>
</feature>
<name>A0ABU2P3P0_9ACTN</name>
<evidence type="ECO:0000313" key="8">
    <source>
        <dbReference type="EMBL" id="MDT0386269.1"/>
    </source>
</evidence>
<keyword evidence="9" id="KW-1185">Reference proteome</keyword>
<evidence type="ECO:0000256" key="3">
    <source>
        <dbReference type="ARBA" id="ARBA00022692"/>
    </source>
</evidence>
<proteinExistence type="predicted"/>
<dbReference type="InterPro" id="IPR017039">
    <property type="entry name" value="Virul_fac_BrkB"/>
</dbReference>
<feature type="compositionally biased region" description="Basic and acidic residues" evidence="6">
    <location>
        <begin position="12"/>
        <end position="26"/>
    </location>
</feature>
<evidence type="ECO:0000256" key="7">
    <source>
        <dbReference type="SAM" id="Phobius"/>
    </source>
</evidence>
<keyword evidence="4 7" id="KW-1133">Transmembrane helix</keyword>
<sequence length="336" mass="35782">MPRPRIRRRLRPSGESRGEGTQEGRRPSPGAGPAGRASRRATAAFRASWWRGRIARAAARLRALHARLETRFPVITAMVDRLVSVNVFDSATRIAAQCFLTAVPLLLLVGAYAPTALRKQITESVSDAFGLTGQAKTELHAAFQPPPEDLKQATGVIGGLMVILSATAVSRAVQRLCRRAWQLPRSGLSVAPWRWLAWIVLWLGALVAQGLLGGVLGVALGFVVTLLIETALWWWTQHLLLGGVIRWAPLLPGAVITAAAVSGLSVTAHFYMPRALNRALDAYGSAGSVFVLLSWLIVICVAVALGLSVGAVLSQETALRHRLGSAAPPAGSVDSG</sequence>
<comment type="subcellular location">
    <subcellularLocation>
        <location evidence="1">Cell membrane</location>
        <topology evidence="1">Multi-pass membrane protein</topology>
    </subcellularLocation>
</comment>
<evidence type="ECO:0000256" key="4">
    <source>
        <dbReference type="ARBA" id="ARBA00022989"/>
    </source>
</evidence>
<keyword evidence="3 7" id="KW-0812">Transmembrane</keyword>
<feature type="transmembrane region" description="Helical" evidence="7">
    <location>
        <begin position="193"/>
        <end position="212"/>
    </location>
</feature>
<evidence type="ECO:0000256" key="5">
    <source>
        <dbReference type="ARBA" id="ARBA00023136"/>
    </source>
</evidence>
<reference evidence="9" key="1">
    <citation type="submission" date="2023-07" db="EMBL/GenBank/DDBJ databases">
        <title>30 novel species of actinomycetes from the DSMZ collection.</title>
        <authorList>
            <person name="Nouioui I."/>
        </authorList>
    </citation>
    <scope>NUCLEOTIDE SEQUENCE [LARGE SCALE GENOMIC DNA]</scope>
    <source>
        <strain evidence="9">DSM 41921</strain>
    </source>
</reference>
<keyword evidence="5 7" id="KW-0472">Membrane</keyword>
<dbReference type="Proteomes" id="UP001183586">
    <property type="component" value="Unassembled WGS sequence"/>
</dbReference>
<evidence type="ECO:0000313" key="9">
    <source>
        <dbReference type="Proteomes" id="UP001183586"/>
    </source>
</evidence>
<evidence type="ECO:0000256" key="1">
    <source>
        <dbReference type="ARBA" id="ARBA00004651"/>
    </source>
</evidence>
<organism evidence="8 9">
    <name type="scientific">Streptomyces dubilierae</name>
    <dbReference type="NCBI Taxonomy" id="3075533"/>
    <lineage>
        <taxon>Bacteria</taxon>
        <taxon>Bacillati</taxon>
        <taxon>Actinomycetota</taxon>
        <taxon>Actinomycetes</taxon>
        <taxon>Kitasatosporales</taxon>
        <taxon>Streptomycetaceae</taxon>
        <taxon>Streptomyces</taxon>
    </lineage>
</organism>
<feature type="compositionally biased region" description="Basic residues" evidence="6">
    <location>
        <begin position="1"/>
        <end position="11"/>
    </location>
</feature>
<accession>A0ABU2P3P0</accession>
<feature type="region of interest" description="Disordered" evidence="6">
    <location>
        <begin position="1"/>
        <end position="40"/>
    </location>
</feature>
<dbReference type="Pfam" id="PF03631">
    <property type="entry name" value="Virul_fac_BrkB"/>
    <property type="match status" value="1"/>
</dbReference>
<dbReference type="RefSeq" id="WP_311678542.1">
    <property type="nucleotide sequence ID" value="NZ_JAVREU010000001.1"/>
</dbReference>
<comment type="caution">
    <text evidence="8">The sequence shown here is derived from an EMBL/GenBank/DDBJ whole genome shotgun (WGS) entry which is preliminary data.</text>
</comment>
<protein>
    <submittedName>
        <fullName evidence="8">YhjD/YihY/BrkB family envelope integrity protein</fullName>
    </submittedName>
</protein>
<feature type="transmembrane region" description="Helical" evidence="7">
    <location>
        <begin position="218"/>
        <end position="235"/>
    </location>
</feature>